<keyword evidence="9" id="KW-1185">Reference proteome</keyword>
<evidence type="ECO:0000256" key="4">
    <source>
        <dbReference type="ARBA" id="ARBA00022692"/>
    </source>
</evidence>
<feature type="transmembrane region" description="Helical" evidence="7">
    <location>
        <begin position="97"/>
        <end position="114"/>
    </location>
</feature>
<feature type="transmembrane region" description="Helical" evidence="7">
    <location>
        <begin position="401"/>
        <end position="418"/>
    </location>
</feature>
<organism evidence="8 9">
    <name type="scientific">Microbacterium barkeri</name>
    <dbReference type="NCBI Taxonomy" id="33917"/>
    <lineage>
        <taxon>Bacteria</taxon>
        <taxon>Bacillati</taxon>
        <taxon>Actinomycetota</taxon>
        <taxon>Actinomycetes</taxon>
        <taxon>Micrococcales</taxon>
        <taxon>Microbacteriaceae</taxon>
        <taxon>Microbacterium</taxon>
    </lineage>
</organism>
<evidence type="ECO:0000256" key="6">
    <source>
        <dbReference type="ARBA" id="ARBA00023136"/>
    </source>
</evidence>
<comment type="subcellular location">
    <subcellularLocation>
        <location evidence="1">Cell membrane</location>
        <topology evidence="1">Multi-pass membrane protein</topology>
    </subcellularLocation>
</comment>
<dbReference type="GO" id="GO:0005886">
    <property type="term" value="C:plasma membrane"/>
    <property type="evidence" value="ECO:0007669"/>
    <property type="project" value="UniProtKB-SubCell"/>
</dbReference>
<comment type="caution">
    <text evidence="8">The sequence shown here is derived from an EMBL/GenBank/DDBJ whole genome shotgun (WGS) entry which is preliminary data.</text>
</comment>
<evidence type="ECO:0000256" key="2">
    <source>
        <dbReference type="ARBA" id="ARBA00007430"/>
    </source>
</evidence>
<dbReference type="Proteomes" id="UP001142462">
    <property type="component" value="Unassembled WGS sequence"/>
</dbReference>
<proteinExistence type="inferred from homology"/>
<accession>A0A9W6H243</accession>
<keyword evidence="5 7" id="KW-1133">Transmembrane helix</keyword>
<dbReference type="PANTHER" id="PTHR30250:SF10">
    <property type="entry name" value="LIPOPOLYSACCHARIDE BIOSYNTHESIS PROTEIN WZXC"/>
    <property type="match status" value="1"/>
</dbReference>
<evidence type="ECO:0000256" key="1">
    <source>
        <dbReference type="ARBA" id="ARBA00004651"/>
    </source>
</evidence>
<name>A0A9W6H243_9MICO</name>
<evidence type="ECO:0000256" key="7">
    <source>
        <dbReference type="SAM" id="Phobius"/>
    </source>
</evidence>
<feature type="transmembrane region" description="Helical" evidence="7">
    <location>
        <begin position="310"/>
        <end position="332"/>
    </location>
</feature>
<evidence type="ECO:0000256" key="5">
    <source>
        <dbReference type="ARBA" id="ARBA00022989"/>
    </source>
</evidence>
<dbReference type="PANTHER" id="PTHR30250">
    <property type="entry name" value="PST FAMILY PREDICTED COLANIC ACID TRANSPORTER"/>
    <property type="match status" value="1"/>
</dbReference>
<dbReference type="CDD" id="cd13127">
    <property type="entry name" value="MATE_tuaB_like"/>
    <property type="match status" value="1"/>
</dbReference>
<comment type="similarity">
    <text evidence="2">Belongs to the polysaccharide synthase family.</text>
</comment>
<keyword evidence="4 7" id="KW-0812">Transmembrane</keyword>
<sequence>MGGQAVRILVQLLSVVILSRLLAPSDFGLVAMVLAIVGVAEVFRDFGLTQAAVQAPSLSHQQKSNLFWINTGIGVLLALLAFGASWPIAMFYGEERLTLLTQVISVVFVINGVGTQLRAQLSRDLKFGVISAADTLAPALSLLAAIGAASMGVGYWALAVQQISGAFFAFVVVAVAARWTPSRYRRGHDMRGFLRFGGFLVLAQLVTYASKNIDSVVIGARLGATELGLYNRAFQILLVPLNQINAPATRVALPVLSRLQEEKNRFDRYLLTAQSILLQPVVAGFALVAALAEPLISLILGEGWGATVPIFQILALAGVAQTASSASYWVFLARGRTKSQLYWALCSRPIIIGAVIVGSFFGLHGVAWGYALGNLVVWPLGLLWVAKLAEAPALRMFGNGVRAMLIYGLAGLSAHLVYVGLGGVMLSFVAAVLAFLAIVALAAVVLPRYRADLGALVSLLPARFRRGRS</sequence>
<protein>
    <submittedName>
        <fullName evidence="8">Lipopolysaccharide biosynthesis protein</fullName>
    </submittedName>
</protein>
<feature type="transmembrane region" description="Helical" evidence="7">
    <location>
        <begin position="269"/>
        <end position="290"/>
    </location>
</feature>
<feature type="transmembrane region" description="Helical" evidence="7">
    <location>
        <begin position="341"/>
        <end position="361"/>
    </location>
</feature>
<reference evidence="8" key="1">
    <citation type="journal article" date="2014" name="Int. J. Syst. Evol. Microbiol.">
        <title>Complete genome sequence of Corynebacterium casei LMG S-19264T (=DSM 44701T), isolated from a smear-ripened cheese.</title>
        <authorList>
            <consortium name="US DOE Joint Genome Institute (JGI-PGF)"/>
            <person name="Walter F."/>
            <person name="Albersmeier A."/>
            <person name="Kalinowski J."/>
            <person name="Ruckert C."/>
        </authorList>
    </citation>
    <scope>NUCLEOTIDE SEQUENCE</scope>
    <source>
        <strain evidence="8">VKM Ac-1020</strain>
    </source>
</reference>
<feature type="transmembrane region" description="Helical" evidence="7">
    <location>
        <begin position="67"/>
        <end position="91"/>
    </location>
</feature>
<dbReference type="EMBL" id="BSEJ01000002">
    <property type="protein sequence ID" value="GLJ60719.1"/>
    <property type="molecule type" value="Genomic_DNA"/>
</dbReference>
<feature type="transmembrane region" description="Helical" evidence="7">
    <location>
        <begin position="135"/>
        <end position="157"/>
    </location>
</feature>
<gene>
    <name evidence="8" type="primary">gumJ</name>
    <name evidence="8" type="ORF">GCM10017576_08480</name>
</gene>
<keyword evidence="6 7" id="KW-0472">Membrane</keyword>
<feature type="transmembrane region" description="Helical" evidence="7">
    <location>
        <begin position="163"/>
        <end position="180"/>
    </location>
</feature>
<reference evidence="8" key="2">
    <citation type="submission" date="2023-01" db="EMBL/GenBank/DDBJ databases">
        <authorList>
            <person name="Sun Q."/>
            <person name="Evtushenko L."/>
        </authorList>
    </citation>
    <scope>NUCLEOTIDE SEQUENCE</scope>
    <source>
        <strain evidence="8">VKM Ac-1020</strain>
    </source>
</reference>
<dbReference type="AlphaFoldDB" id="A0A9W6H243"/>
<evidence type="ECO:0000313" key="8">
    <source>
        <dbReference type="EMBL" id="GLJ60719.1"/>
    </source>
</evidence>
<feature type="transmembrane region" description="Helical" evidence="7">
    <location>
        <begin position="424"/>
        <end position="446"/>
    </location>
</feature>
<keyword evidence="3" id="KW-1003">Cell membrane</keyword>
<feature type="transmembrane region" description="Helical" evidence="7">
    <location>
        <begin position="367"/>
        <end position="389"/>
    </location>
</feature>
<dbReference type="Pfam" id="PF13440">
    <property type="entry name" value="Polysacc_synt_3"/>
    <property type="match status" value="1"/>
</dbReference>
<evidence type="ECO:0000313" key="9">
    <source>
        <dbReference type="Proteomes" id="UP001142462"/>
    </source>
</evidence>
<dbReference type="InterPro" id="IPR050833">
    <property type="entry name" value="Poly_Biosynth_Transport"/>
</dbReference>
<evidence type="ECO:0000256" key="3">
    <source>
        <dbReference type="ARBA" id="ARBA00022475"/>
    </source>
</evidence>